<sequence length="196" mass="23577">MYWWRVTKYNPLFRDENGFYTKQDEWTSFYDTDGDTLTVEEYLTVENAYVNAILYFMNDMNIKELTINGLEKCDDDVDCDFGLKHLEKIGFTIKRDLYPIDTLELLNIVTDQMVIRNEDISHLCRLILRNHVWCKLKNESNFHVHFGYDYYMYIGISQRCEQAIEKVMQSNLFVEPFVSPYLDDDEYEQEINKLEE</sequence>
<comment type="caution">
    <text evidence="1">The sequence shown here is derived from an EMBL/GenBank/DDBJ whole genome shotgun (WGS) entry which is preliminary data.</text>
</comment>
<protein>
    <submittedName>
        <fullName evidence="1">Uncharacterized protein</fullName>
    </submittedName>
</protein>
<evidence type="ECO:0000313" key="2">
    <source>
        <dbReference type="Proteomes" id="UP000448943"/>
    </source>
</evidence>
<gene>
    <name evidence="1" type="ORF">ERL59_06710</name>
</gene>
<reference evidence="1 2" key="1">
    <citation type="submission" date="2019-01" db="EMBL/GenBank/DDBJ databases">
        <title>Chengkuizengella sp. nov., isolated from deep-sea sediment of East Pacific Ocean.</title>
        <authorList>
            <person name="Yang J."/>
            <person name="Lai Q."/>
            <person name="Shao Z."/>
        </authorList>
    </citation>
    <scope>NUCLEOTIDE SEQUENCE [LARGE SCALE GENOMIC DNA]</scope>
    <source>
        <strain evidence="1 2">YPA3-1-1</strain>
    </source>
</reference>
<evidence type="ECO:0000313" key="1">
    <source>
        <dbReference type="EMBL" id="NBI28643.1"/>
    </source>
</evidence>
<proteinExistence type="predicted"/>
<dbReference type="RefSeq" id="WP_160645437.1">
    <property type="nucleotide sequence ID" value="NZ_SIJB01000016.1"/>
</dbReference>
<dbReference type="EMBL" id="SIJB01000016">
    <property type="protein sequence ID" value="NBI28643.1"/>
    <property type="molecule type" value="Genomic_DNA"/>
</dbReference>
<organism evidence="1 2">
    <name type="scientific">Chengkuizengella marina</name>
    <dbReference type="NCBI Taxonomy" id="2507566"/>
    <lineage>
        <taxon>Bacteria</taxon>
        <taxon>Bacillati</taxon>
        <taxon>Bacillota</taxon>
        <taxon>Bacilli</taxon>
        <taxon>Bacillales</taxon>
        <taxon>Paenibacillaceae</taxon>
        <taxon>Chengkuizengella</taxon>
    </lineage>
</organism>
<dbReference type="OrthoDB" id="286090at2"/>
<accession>A0A6N9Q1E3</accession>
<dbReference type="Proteomes" id="UP000448943">
    <property type="component" value="Unassembled WGS sequence"/>
</dbReference>
<keyword evidence="2" id="KW-1185">Reference proteome</keyword>
<name>A0A6N9Q1E3_9BACL</name>
<dbReference type="AlphaFoldDB" id="A0A6N9Q1E3"/>